<evidence type="ECO:0000256" key="5">
    <source>
        <dbReference type="ARBA" id="ARBA00022729"/>
    </source>
</evidence>
<comment type="subcellular location">
    <subcellularLocation>
        <location evidence="1">Secreted</location>
        <location evidence="1">Extracellular space</location>
    </subcellularLocation>
</comment>
<dbReference type="PROSITE" id="PS51273">
    <property type="entry name" value="GATASE_TYPE_1"/>
    <property type="match status" value="1"/>
</dbReference>
<dbReference type="OrthoDB" id="64220at2759"/>
<dbReference type="PROSITE" id="PS51275">
    <property type="entry name" value="PEPTIDASE_C26_GGH"/>
    <property type="match status" value="1"/>
</dbReference>
<gene>
    <name evidence="11" type="ORF">D9Q98_007378</name>
</gene>
<keyword evidence="12" id="KW-1185">Reference proteome</keyword>
<sequence length="383" mass="42863">MRPALALCVLSALVAASGVPLAAASRDLPQPTLFSGGKPWEKKPASYDKPLIGILAQACHYCPGRSYVAAGFVKWIEAAGGRAVPIRFYSSEEELHRVFKSVNGLIFPGGLTDLWMDSPYVVAARKLWQWSKDANDNGDVFPIHGTCLGFQLLHILEANVSFTDLLVDTDSVAHPYTLDFTDAAASSTMFGGLSEDLIDKLGDDKYNISMENHMFGLPPDHYDKWPRLREQFNLVSTSKDRNGVEYVSSAEHKHYPFFATQWHPEKPPFEFGMHEIPHTLDAILVSQHLANNFVDTARRSSHRPESPEQELELMIYNWKPYFTLKDSVMDPSYDGPDMCYFFDRPDDEVPENALHTRQAAVKSFAGHLPAGRQSRGQSLMQVA</sequence>
<dbReference type="Gene3D" id="3.40.50.880">
    <property type="match status" value="1"/>
</dbReference>
<organism evidence="11 12">
    <name type="scientific">Chlorella vulgaris</name>
    <name type="common">Green alga</name>
    <dbReference type="NCBI Taxonomy" id="3077"/>
    <lineage>
        <taxon>Eukaryota</taxon>
        <taxon>Viridiplantae</taxon>
        <taxon>Chlorophyta</taxon>
        <taxon>core chlorophytes</taxon>
        <taxon>Trebouxiophyceae</taxon>
        <taxon>Chlorellales</taxon>
        <taxon>Chlorellaceae</taxon>
        <taxon>Chlorella clade</taxon>
        <taxon>Chlorella</taxon>
    </lineage>
</organism>
<dbReference type="GO" id="GO:0046900">
    <property type="term" value="P:tetrahydrofolylpolyglutamate metabolic process"/>
    <property type="evidence" value="ECO:0007669"/>
    <property type="project" value="TreeGrafter"/>
</dbReference>
<accession>A0A9D4TL33</accession>
<proteinExistence type="inferred from homology"/>
<dbReference type="GO" id="GO:0005773">
    <property type="term" value="C:vacuole"/>
    <property type="evidence" value="ECO:0007669"/>
    <property type="project" value="TreeGrafter"/>
</dbReference>
<evidence type="ECO:0000256" key="3">
    <source>
        <dbReference type="ARBA" id="ARBA00012886"/>
    </source>
</evidence>
<dbReference type="PANTHER" id="PTHR11315">
    <property type="entry name" value="PROTEASE FAMILY C26 GAMMA-GLUTAMYL HYDROLASE"/>
    <property type="match status" value="1"/>
</dbReference>
<evidence type="ECO:0000313" key="11">
    <source>
        <dbReference type="EMBL" id="KAI3428556.1"/>
    </source>
</evidence>
<keyword evidence="5 10" id="KW-0732">Signal</keyword>
<dbReference type="GO" id="GO:0005576">
    <property type="term" value="C:extracellular region"/>
    <property type="evidence" value="ECO:0007669"/>
    <property type="project" value="UniProtKB-SubCell"/>
</dbReference>
<name>A0A9D4TL33_CHLVU</name>
<dbReference type="Proteomes" id="UP001055712">
    <property type="component" value="Unassembled WGS sequence"/>
</dbReference>
<feature type="active site" evidence="9">
    <location>
        <position position="263"/>
    </location>
</feature>
<evidence type="ECO:0000256" key="9">
    <source>
        <dbReference type="PROSITE-ProRule" id="PRU00607"/>
    </source>
</evidence>
<feature type="chain" id="PRO_5039128640" description="folate gamma-glutamyl hydrolase" evidence="10">
    <location>
        <begin position="25"/>
        <end position="383"/>
    </location>
</feature>
<evidence type="ECO:0000256" key="2">
    <source>
        <dbReference type="ARBA" id="ARBA00011083"/>
    </source>
</evidence>
<keyword evidence="4" id="KW-0964">Secreted</keyword>
<comment type="catalytic activity">
    <reaction evidence="7 9">
        <text>(6S)-5,6,7,8-tetrahydrofolyl-(gamma-L-Glu)(n) + (n-1) H2O = (6S)-5,6,7,8-tetrahydrofolate + (n-1) L-glutamate</text>
        <dbReference type="Rhea" id="RHEA:56784"/>
        <dbReference type="Rhea" id="RHEA-COMP:14738"/>
        <dbReference type="ChEBI" id="CHEBI:15377"/>
        <dbReference type="ChEBI" id="CHEBI:29985"/>
        <dbReference type="ChEBI" id="CHEBI:57453"/>
        <dbReference type="ChEBI" id="CHEBI:141005"/>
        <dbReference type="EC" id="3.4.19.9"/>
    </reaction>
</comment>
<dbReference type="InterPro" id="IPR029062">
    <property type="entry name" value="Class_I_gatase-like"/>
</dbReference>
<reference evidence="11" key="2">
    <citation type="submission" date="2020-11" db="EMBL/GenBank/DDBJ databases">
        <authorList>
            <person name="Cecchin M."/>
            <person name="Marcolungo L."/>
            <person name="Rossato M."/>
            <person name="Girolomoni L."/>
            <person name="Cosentino E."/>
            <person name="Cuine S."/>
            <person name="Li-Beisson Y."/>
            <person name="Delledonne M."/>
            <person name="Ballottari M."/>
        </authorList>
    </citation>
    <scope>NUCLEOTIDE SEQUENCE</scope>
    <source>
        <strain evidence="11">211/11P</strain>
        <tissue evidence="11">Whole cell</tissue>
    </source>
</reference>
<protein>
    <recommendedName>
        <fullName evidence="3 9">folate gamma-glutamyl hydrolase</fullName>
        <ecNumber evidence="3 9">3.4.19.9</ecNumber>
    </recommendedName>
</protein>
<evidence type="ECO:0000256" key="4">
    <source>
        <dbReference type="ARBA" id="ARBA00022525"/>
    </source>
</evidence>
<dbReference type="FunFam" id="3.40.50.880:FF:000024">
    <property type="entry name" value="Folate gamma-glutamyl hydrolase"/>
    <property type="match status" value="1"/>
</dbReference>
<evidence type="ECO:0000256" key="7">
    <source>
        <dbReference type="ARBA" id="ARBA00051589"/>
    </source>
</evidence>
<evidence type="ECO:0000256" key="8">
    <source>
        <dbReference type="PIRSR" id="PIRSR615527-1"/>
    </source>
</evidence>
<dbReference type="InterPro" id="IPR011697">
    <property type="entry name" value="Peptidase_C26"/>
</dbReference>
<evidence type="ECO:0000256" key="1">
    <source>
        <dbReference type="ARBA" id="ARBA00004239"/>
    </source>
</evidence>
<evidence type="ECO:0000256" key="6">
    <source>
        <dbReference type="ARBA" id="ARBA00022801"/>
    </source>
</evidence>
<dbReference type="EMBL" id="SIDB01000009">
    <property type="protein sequence ID" value="KAI3428556.1"/>
    <property type="molecule type" value="Genomic_DNA"/>
</dbReference>
<evidence type="ECO:0000256" key="10">
    <source>
        <dbReference type="SAM" id="SignalP"/>
    </source>
</evidence>
<dbReference type="SUPFAM" id="SSF52317">
    <property type="entry name" value="Class I glutamine amidotransferase-like"/>
    <property type="match status" value="1"/>
</dbReference>
<comment type="similarity">
    <text evidence="2">Belongs to the peptidase C26 family.</text>
</comment>
<evidence type="ECO:0000313" key="12">
    <source>
        <dbReference type="Proteomes" id="UP001055712"/>
    </source>
</evidence>
<dbReference type="Pfam" id="PF07722">
    <property type="entry name" value="Peptidase_C26"/>
    <property type="match status" value="1"/>
</dbReference>
<feature type="active site" description="Nucleophile" evidence="8 9">
    <location>
        <position position="147"/>
    </location>
</feature>
<keyword evidence="6 9" id="KW-0378">Hydrolase</keyword>
<feature type="active site" description="Proton donor" evidence="8">
    <location>
        <position position="263"/>
    </location>
</feature>
<dbReference type="InterPro" id="IPR015527">
    <property type="entry name" value="Pept_C26_g-glut_hydrolase"/>
</dbReference>
<dbReference type="EC" id="3.4.19.9" evidence="3 9"/>
<feature type="signal peptide" evidence="10">
    <location>
        <begin position="1"/>
        <end position="24"/>
    </location>
</feature>
<reference evidence="11" key="1">
    <citation type="journal article" date="2019" name="Plant J.">
        <title>Chlorella vulgaris genome assembly and annotation reveals the molecular basis for metabolic acclimation to high light conditions.</title>
        <authorList>
            <person name="Cecchin M."/>
            <person name="Marcolungo L."/>
            <person name="Rossato M."/>
            <person name="Girolomoni L."/>
            <person name="Cosentino E."/>
            <person name="Cuine S."/>
            <person name="Li-Beisson Y."/>
            <person name="Delledonne M."/>
            <person name="Ballottari M."/>
        </authorList>
    </citation>
    <scope>NUCLEOTIDE SEQUENCE</scope>
    <source>
        <strain evidence="11">211/11P</strain>
    </source>
</reference>
<comment type="caution">
    <text evidence="11">The sequence shown here is derived from an EMBL/GenBank/DDBJ whole genome shotgun (WGS) entry which is preliminary data.</text>
</comment>
<dbReference type="PANTHER" id="PTHR11315:SF0">
    <property type="entry name" value="FOLATE GAMMA-GLUTAMYL HYDROLASE"/>
    <property type="match status" value="1"/>
</dbReference>
<dbReference type="GO" id="GO:0034722">
    <property type="term" value="F:gamma-glutamyl-peptidase activity"/>
    <property type="evidence" value="ECO:0007669"/>
    <property type="project" value="UniProtKB-UniRule"/>
</dbReference>
<dbReference type="AlphaFoldDB" id="A0A9D4TL33"/>